<dbReference type="EMBL" id="VFPJ01000001">
    <property type="protein sequence ID" value="TQM40673.1"/>
    <property type="molecule type" value="Genomic_DNA"/>
</dbReference>
<organism evidence="1 2">
    <name type="scientific">Flavobacterium branchiophilum</name>
    <dbReference type="NCBI Taxonomy" id="55197"/>
    <lineage>
        <taxon>Bacteria</taxon>
        <taxon>Pseudomonadati</taxon>
        <taxon>Bacteroidota</taxon>
        <taxon>Flavobacteriia</taxon>
        <taxon>Flavobacteriales</taxon>
        <taxon>Flavobacteriaceae</taxon>
        <taxon>Flavobacterium</taxon>
    </lineage>
</organism>
<evidence type="ECO:0000313" key="1">
    <source>
        <dbReference type="EMBL" id="TQM40673.1"/>
    </source>
</evidence>
<dbReference type="RefSeq" id="WP_089081405.1">
    <property type="nucleotide sequence ID" value="NZ_VFPJ01000001.1"/>
</dbReference>
<proteinExistence type="predicted"/>
<dbReference type="Proteomes" id="UP000320773">
    <property type="component" value="Unassembled WGS sequence"/>
</dbReference>
<sequence length="321" mass="37998">MIDFIRFSKKNLTDAEMNAIIEKSRLTVHTKDGFRFYENGKIKDLQGGFYVGIDKDKKLKIEGSLHKYYSFLNTGKNSNFDSFTMKQAKETILKLIENKGFEPLNLYVNHYEIGINLNFDFDVIEILKNTYSIGTGITEKKLYINPQYRKERLLTTERDNNKKIVFKTYDKIFEVKDKRGTPPKPNINILRIETEYRKVEKTFLIDFFTDRNLIKVQNTFFNKWDNLNFDFNIDAPSGTHKSKIELSKELIRNGTETTKLKYKKLLNENAITSKMYRSINNFINNWITDKYKYKVTKTKVATIWANSYNIEKQIYSQKNNL</sequence>
<protein>
    <submittedName>
        <fullName evidence="1">Uncharacterized protein</fullName>
    </submittedName>
</protein>
<reference evidence="1 2" key="1">
    <citation type="submission" date="2019-06" db="EMBL/GenBank/DDBJ databases">
        <title>Genomic Encyclopedia of Archaeal and Bacterial Type Strains, Phase II (KMG-II): from individual species to whole genera.</title>
        <authorList>
            <person name="Goeker M."/>
        </authorList>
    </citation>
    <scope>NUCLEOTIDE SEQUENCE [LARGE SCALE GENOMIC DNA]</scope>
    <source>
        <strain evidence="1 2">DSM 24789</strain>
    </source>
</reference>
<accession>A0A543G3K6</accession>
<gene>
    <name evidence="1" type="ORF">BC670_1576</name>
</gene>
<dbReference type="AlphaFoldDB" id="A0A543G3K6"/>
<name>A0A543G3K6_9FLAO</name>
<evidence type="ECO:0000313" key="2">
    <source>
        <dbReference type="Proteomes" id="UP000320773"/>
    </source>
</evidence>
<comment type="caution">
    <text evidence="1">The sequence shown here is derived from an EMBL/GenBank/DDBJ whole genome shotgun (WGS) entry which is preliminary data.</text>
</comment>